<evidence type="ECO:0000313" key="2">
    <source>
        <dbReference type="EMBL" id="MCX2940836.1"/>
    </source>
</evidence>
<accession>A0ABT3SMS7</accession>
<keyword evidence="1" id="KW-0808">Transferase</keyword>
<dbReference type="SUPFAM" id="SSF89796">
    <property type="entry name" value="CoA-transferase family III (CaiB/BaiF)"/>
    <property type="match status" value="1"/>
</dbReference>
<dbReference type="PANTHER" id="PTHR48207">
    <property type="entry name" value="SUCCINATE--HYDROXYMETHYLGLUTARATE COA-TRANSFERASE"/>
    <property type="match status" value="1"/>
</dbReference>
<dbReference type="Gene3D" id="3.40.50.10540">
    <property type="entry name" value="Crotonobetainyl-coa:carnitine coa-transferase, domain 1"/>
    <property type="match status" value="1"/>
</dbReference>
<proteinExistence type="predicted"/>
<name>A0ABT3SMS7_9MYCO</name>
<evidence type="ECO:0000313" key="3">
    <source>
        <dbReference type="Proteomes" id="UP001300745"/>
    </source>
</evidence>
<sequence>MSGPLDNLRVVSVEQAVAAPFASRQLADLGARVFKIERPGVGDFARDYDQVVNGMASHFVWINRNKESVAIDIKNAHGREVLDRLLDSADVFIHNLAPDTSDRMGLSAAAVHARNPRIVACDISGYGAGGPLGTRRAYDLLVQAESASISVTGWPGRPAKPGIAIADIGAGMYAFSSILAGLYARERTGVGCAVSVSLFDAICEWMGYTIYYSGYSGLPHLPSGVGHPSLSPYEAFETSDGLTIVIAVQNDREWVRLVADVMHRFDLAQDASLATNNGRVARRDTVSAECARWFGNHTFAEAAARLDAAEIAYAQLNGPSELLEHPQLAARNRWRDVESPVGPIRSLLPPPVAPGWSPRMDPIPSIGEHTESVLVELGYRSEDLANLREAGVIG</sequence>
<evidence type="ECO:0000256" key="1">
    <source>
        <dbReference type="ARBA" id="ARBA00022679"/>
    </source>
</evidence>
<dbReference type="Pfam" id="PF02515">
    <property type="entry name" value="CoA_transf_3"/>
    <property type="match status" value="1"/>
</dbReference>
<dbReference type="InterPro" id="IPR044855">
    <property type="entry name" value="CoA-Trfase_III_dom3_sf"/>
</dbReference>
<protein>
    <submittedName>
        <fullName evidence="2">CaiB/BaiF CoA-transferase family protein</fullName>
    </submittedName>
</protein>
<dbReference type="InterPro" id="IPR023606">
    <property type="entry name" value="CoA-Trfase_III_dom_1_sf"/>
</dbReference>
<dbReference type="EMBL" id="JAPJDO010000049">
    <property type="protein sequence ID" value="MCX2940836.1"/>
    <property type="molecule type" value="Genomic_DNA"/>
</dbReference>
<dbReference type="PANTHER" id="PTHR48207:SF3">
    <property type="entry name" value="SUCCINATE--HYDROXYMETHYLGLUTARATE COA-TRANSFERASE"/>
    <property type="match status" value="1"/>
</dbReference>
<dbReference type="InterPro" id="IPR050483">
    <property type="entry name" value="CoA-transferase_III_domain"/>
</dbReference>
<gene>
    <name evidence="2" type="ORF">ORI27_29510</name>
</gene>
<comment type="caution">
    <text evidence="2">The sequence shown here is derived from an EMBL/GenBank/DDBJ whole genome shotgun (WGS) entry which is preliminary data.</text>
</comment>
<organism evidence="2 3">
    <name type="scientific">Mycobacterium pinniadriaticum</name>
    <dbReference type="NCBI Taxonomy" id="2994102"/>
    <lineage>
        <taxon>Bacteria</taxon>
        <taxon>Bacillati</taxon>
        <taxon>Actinomycetota</taxon>
        <taxon>Actinomycetes</taxon>
        <taxon>Mycobacteriales</taxon>
        <taxon>Mycobacteriaceae</taxon>
        <taxon>Mycobacterium</taxon>
    </lineage>
</organism>
<dbReference type="Gene3D" id="3.30.1540.10">
    <property type="entry name" value="formyl-coa transferase, domain 3"/>
    <property type="match status" value="1"/>
</dbReference>
<dbReference type="InterPro" id="IPR003673">
    <property type="entry name" value="CoA-Trfase_fam_III"/>
</dbReference>
<reference evidence="2 3" key="1">
    <citation type="submission" date="2022-11" db="EMBL/GenBank/DDBJ databases">
        <title>Mycobacterium sp. nov.</title>
        <authorList>
            <person name="Papic B."/>
            <person name="Spicic S."/>
            <person name="Duvnjak S."/>
        </authorList>
    </citation>
    <scope>NUCLEOTIDE SEQUENCE [LARGE SCALE GENOMIC DNA]</scope>
    <source>
        <strain evidence="2 3">CVI_P4</strain>
    </source>
</reference>
<keyword evidence="3" id="KW-1185">Reference proteome</keyword>
<dbReference type="Proteomes" id="UP001300745">
    <property type="component" value="Unassembled WGS sequence"/>
</dbReference>